<dbReference type="RefSeq" id="WP_106750728.1">
    <property type="nucleotide sequence ID" value="NZ_CP027668.1"/>
</dbReference>
<organism evidence="1 2">
    <name type="scientific">Phreatobacter cathodiphilus</name>
    <dbReference type="NCBI Taxonomy" id="1868589"/>
    <lineage>
        <taxon>Bacteria</taxon>
        <taxon>Pseudomonadati</taxon>
        <taxon>Pseudomonadota</taxon>
        <taxon>Alphaproteobacteria</taxon>
        <taxon>Hyphomicrobiales</taxon>
        <taxon>Phreatobacteraceae</taxon>
        <taxon>Phreatobacter</taxon>
    </lineage>
</organism>
<dbReference type="OrthoDB" id="8265283at2"/>
<dbReference type="Proteomes" id="UP000237889">
    <property type="component" value="Chromosome"/>
</dbReference>
<gene>
    <name evidence="1" type="ORF">C6569_21220</name>
</gene>
<keyword evidence="2" id="KW-1185">Reference proteome</keyword>
<evidence type="ECO:0000313" key="1">
    <source>
        <dbReference type="EMBL" id="AVO47358.1"/>
    </source>
</evidence>
<protein>
    <submittedName>
        <fullName evidence="1">Uncharacterized protein</fullName>
    </submittedName>
</protein>
<sequence>MAAHSDQDAIWLRIYNGVRRILSPLGREDGCGDGDFWVLDDNWGNREHLIYISNLSLMHPSVILALQALLKDAPGWSIYVRLYMAPKGHDWPPMGLTLMPDEIIDELKREYLPPEVRSLSYPGMRPWDAARDFDRDAPED</sequence>
<accession>A0A2S0NGU4</accession>
<dbReference type="AlphaFoldDB" id="A0A2S0NGU4"/>
<reference evidence="1 2" key="1">
    <citation type="submission" date="2018-03" db="EMBL/GenBank/DDBJ databases">
        <title>Genome sequencing of Phreatobacter sp.</title>
        <authorList>
            <person name="Kim S.-J."/>
            <person name="Heo J."/>
            <person name="Kwon S.-W."/>
        </authorList>
    </citation>
    <scope>NUCLEOTIDE SEQUENCE [LARGE SCALE GENOMIC DNA]</scope>
    <source>
        <strain evidence="1 2">S-12</strain>
    </source>
</reference>
<name>A0A2S0NGU4_9HYPH</name>
<evidence type="ECO:0000313" key="2">
    <source>
        <dbReference type="Proteomes" id="UP000237889"/>
    </source>
</evidence>
<dbReference type="KEGG" id="phr:C6569_21220"/>
<dbReference type="EMBL" id="CP027668">
    <property type="protein sequence ID" value="AVO47358.1"/>
    <property type="molecule type" value="Genomic_DNA"/>
</dbReference>
<proteinExistence type="predicted"/>